<evidence type="ECO:0000256" key="3">
    <source>
        <dbReference type="ARBA" id="ARBA00022723"/>
    </source>
</evidence>
<dbReference type="GO" id="GO:0016491">
    <property type="term" value="F:oxidoreductase activity"/>
    <property type="evidence" value="ECO:0007669"/>
    <property type="project" value="UniProtKB-KW"/>
</dbReference>
<dbReference type="Proteomes" id="UP000469385">
    <property type="component" value="Unassembled WGS sequence"/>
</dbReference>
<dbReference type="InterPro" id="IPR001433">
    <property type="entry name" value="OxRdtase_FAD/NAD-bd"/>
</dbReference>
<dbReference type="InterPro" id="IPR017927">
    <property type="entry name" value="FAD-bd_FR_type"/>
</dbReference>
<evidence type="ECO:0000256" key="1">
    <source>
        <dbReference type="ARBA" id="ARBA00022630"/>
    </source>
</evidence>
<feature type="domain" description="FAD-binding FR-type" evidence="8">
    <location>
        <begin position="4"/>
        <end position="106"/>
    </location>
</feature>
<evidence type="ECO:0000256" key="5">
    <source>
        <dbReference type="ARBA" id="ARBA00023004"/>
    </source>
</evidence>
<evidence type="ECO:0000259" key="8">
    <source>
        <dbReference type="PROSITE" id="PS51384"/>
    </source>
</evidence>
<dbReference type="SUPFAM" id="SSF52343">
    <property type="entry name" value="Ferredoxin reductase-like, C-terminal NADP-linked domain"/>
    <property type="match status" value="1"/>
</dbReference>
<dbReference type="CDD" id="cd00207">
    <property type="entry name" value="fer2"/>
    <property type="match status" value="1"/>
</dbReference>
<dbReference type="EMBL" id="WSEL01000009">
    <property type="protein sequence ID" value="MVQ32252.1"/>
    <property type="molecule type" value="Genomic_DNA"/>
</dbReference>
<dbReference type="PRINTS" id="PR00409">
    <property type="entry name" value="PHDIOXRDTASE"/>
</dbReference>
<evidence type="ECO:0000259" key="7">
    <source>
        <dbReference type="PROSITE" id="PS51085"/>
    </source>
</evidence>
<evidence type="ECO:0000313" key="9">
    <source>
        <dbReference type="EMBL" id="MVQ32252.1"/>
    </source>
</evidence>
<evidence type="ECO:0000256" key="2">
    <source>
        <dbReference type="ARBA" id="ARBA00022714"/>
    </source>
</evidence>
<dbReference type="Gene3D" id="2.40.30.10">
    <property type="entry name" value="Translation factors"/>
    <property type="match status" value="1"/>
</dbReference>
<dbReference type="PANTHER" id="PTHR47354">
    <property type="entry name" value="NADH OXIDOREDUCTASE HCR"/>
    <property type="match status" value="1"/>
</dbReference>
<dbReference type="PROSITE" id="PS51384">
    <property type="entry name" value="FAD_FR"/>
    <property type="match status" value="1"/>
</dbReference>
<dbReference type="AlphaFoldDB" id="A0A6N8J0B1"/>
<dbReference type="InterPro" id="IPR017938">
    <property type="entry name" value="Riboflavin_synthase-like_b-brl"/>
</dbReference>
<keyword evidence="6" id="KW-0411">Iron-sulfur</keyword>
<sequence length="320" mass="33935">MQAASPIPVLIRELRLQSAGVVSVELEKDDSSTLPPYEAGAHVDVHIPGAGTRSYSLVGAPGATATYRLGIKREAGGRGGSRWFHESARVGDRLEISPPKNAFSLVEDAPHSLFIAGGIGITPLLSMIGRLASLGRSWELHLAVRDRRSVPFAALLDQYARTDGGRVVRYVSADGCGRPDVQALVRSAAPDAHLYCCGPSGMIDAFVEAGRHRSPATVHYERFAATEAAATVGGFTVQLARDGRCLDVPPGKSILDVLLDAGLEVPYSCTQGVCGSCRLAVLEGTPDHRDSYLTDDERAANDALMPCCSGSLSQRLMVDL</sequence>
<dbReference type="Gene3D" id="3.10.20.30">
    <property type="match status" value="1"/>
</dbReference>
<gene>
    <name evidence="9" type="ORF">GON04_22545</name>
</gene>
<keyword evidence="3" id="KW-0479">Metal-binding</keyword>
<dbReference type="Gene3D" id="3.40.50.80">
    <property type="entry name" value="Nucleotide-binding domain of ferredoxin-NADP reductase (FNR) module"/>
    <property type="match status" value="1"/>
</dbReference>
<dbReference type="InterPro" id="IPR036010">
    <property type="entry name" value="2Fe-2S_ferredoxin-like_sf"/>
</dbReference>
<keyword evidence="4" id="KW-0560">Oxidoreductase</keyword>
<proteinExistence type="predicted"/>
<protein>
    <submittedName>
        <fullName evidence="9">2Fe-2S iron-sulfur cluster binding domain-containing protein</fullName>
    </submittedName>
</protein>
<dbReference type="InterPro" id="IPR050415">
    <property type="entry name" value="MRET"/>
</dbReference>
<dbReference type="SUPFAM" id="SSF63380">
    <property type="entry name" value="Riboflavin synthase domain-like"/>
    <property type="match status" value="1"/>
</dbReference>
<comment type="caution">
    <text evidence="9">The sequence shown here is derived from an EMBL/GenBank/DDBJ whole genome shotgun (WGS) entry which is preliminary data.</text>
</comment>
<keyword evidence="1" id="KW-0285">Flavoprotein</keyword>
<name>A0A6N8J0B1_9BURK</name>
<dbReference type="InterPro" id="IPR001041">
    <property type="entry name" value="2Fe-2S_ferredoxin-type"/>
</dbReference>
<keyword evidence="2" id="KW-0001">2Fe-2S</keyword>
<feature type="domain" description="2Fe-2S ferredoxin-type" evidence="7">
    <location>
        <begin position="235"/>
        <end position="320"/>
    </location>
</feature>
<evidence type="ECO:0000256" key="4">
    <source>
        <dbReference type="ARBA" id="ARBA00023002"/>
    </source>
</evidence>
<dbReference type="Pfam" id="PF00175">
    <property type="entry name" value="NAD_binding_1"/>
    <property type="match status" value="1"/>
</dbReference>
<dbReference type="Pfam" id="PF00111">
    <property type="entry name" value="Fer2"/>
    <property type="match status" value="1"/>
</dbReference>
<evidence type="ECO:0000256" key="6">
    <source>
        <dbReference type="ARBA" id="ARBA00023014"/>
    </source>
</evidence>
<accession>A0A6N8J0B1</accession>
<organism evidence="9 10">
    <name type="scientific">Ramlibacter pinisoli</name>
    <dbReference type="NCBI Taxonomy" id="2682844"/>
    <lineage>
        <taxon>Bacteria</taxon>
        <taxon>Pseudomonadati</taxon>
        <taxon>Pseudomonadota</taxon>
        <taxon>Betaproteobacteria</taxon>
        <taxon>Burkholderiales</taxon>
        <taxon>Comamonadaceae</taxon>
        <taxon>Ramlibacter</taxon>
    </lineage>
</organism>
<dbReference type="GO" id="GO:0051537">
    <property type="term" value="F:2 iron, 2 sulfur cluster binding"/>
    <property type="evidence" value="ECO:0007669"/>
    <property type="project" value="UniProtKB-KW"/>
</dbReference>
<dbReference type="InterPro" id="IPR006058">
    <property type="entry name" value="2Fe2S_fd_BS"/>
</dbReference>
<dbReference type="InterPro" id="IPR012675">
    <property type="entry name" value="Beta-grasp_dom_sf"/>
</dbReference>
<dbReference type="PROSITE" id="PS51085">
    <property type="entry name" value="2FE2S_FER_2"/>
    <property type="match status" value="1"/>
</dbReference>
<dbReference type="PANTHER" id="PTHR47354:SF1">
    <property type="entry name" value="CARNITINE MONOOXYGENASE REDUCTASE SUBUNIT"/>
    <property type="match status" value="1"/>
</dbReference>
<reference evidence="9 10" key="1">
    <citation type="submission" date="2019-12" db="EMBL/GenBank/DDBJ databases">
        <authorList>
            <person name="Huq M.A."/>
        </authorList>
    </citation>
    <scope>NUCLEOTIDE SEQUENCE [LARGE SCALE GENOMIC DNA]</scope>
    <source>
        <strain evidence="9 10">MAH-25</strain>
    </source>
</reference>
<evidence type="ECO:0000313" key="10">
    <source>
        <dbReference type="Proteomes" id="UP000469385"/>
    </source>
</evidence>
<dbReference type="CDD" id="cd06185">
    <property type="entry name" value="PDR_like"/>
    <property type="match status" value="1"/>
</dbReference>
<keyword evidence="5" id="KW-0408">Iron</keyword>
<dbReference type="PROSITE" id="PS00197">
    <property type="entry name" value="2FE2S_FER_1"/>
    <property type="match status" value="1"/>
</dbReference>
<dbReference type="SUPFAM" id="SSF54292">
    <property type="entry name" value="2Fe-2S ferredoxin-like"/>
    <property type="match status" value="1"/>
</dbReference>
<dbReference type="GO" id="GO:0046872">
    <property type="term" value="F:metal ion binding"/>
    <property type="evidence" value="ECO:0007669"/>
    <property type="project" value="UniProtKB-KW"/>
</dbReference>
<dbReference type="InterPro" id="IPR039261">
    <property type="entry name" value="FNR_nucleotide-bd"/>
</dbReference>
<dbReference type="RefSeq" id="WP_157400228.1">
    <property type="nucleotide sequence ID" value="NZ_WSEL01000009.1"/>
</dbReference>
<keyword evidence="10" id="KW-1185">Reference proteome</keyword>